<evidence type="ECO:0000259" key="6">
    <source>
        <dbReference type="Pfam" id="PF17131"/>
    </source>
</evidence>
<dbReference type="CDD" id="cd16329">
    <property type="entry name" value="LolA_like"/>
    <property type="match status" value="1"/>
</dbReference>
<accession>A0A973A9M7</accession>
<keyword evidence="3 5" id="KW-0732">Signal</keyword>
<dbReference type="Pfam" id="PF17131">
    <property type="entry name" value="LolA_like"/>
    <property type="match status" value="1"/>
</dbReference>
<dbReference type="AlphaFoldDB" id="A0A973A9M7"/>
<evidence type="ECO:0000313" key="7">
    <source>
        <dbReference type="EMBL" id="NQV66375.1"/>
    </source>
</evidence>
<organism evidence="7 8">
    <name type="scientific">SAR86 cluster bacterium</name>
    <dbReference type="NCBI Taxonomy" id="2030880"/>
    <lineage>
        <taxon>Bacteria</taxon>
        <taxon>Pseudomonadati</taxon>
        <taxon>Pseudomonadota</taxon>
        <taxon>Gammaproteobacteria</taxon>
        <taxon>SAR86 cluster</taxon>
    </lineage>
</organism>
<sequence>MNLTLRSKLLFLAATFAGLCHADLNSNTAGAERAKALIDDMEALYRGDISEALITMQGVTPQYQRSMEMESMNQGRDNAFIRILSPKKDRGIATLKLDQEMWNYFPKINKVIKVPPSMMMGSWMGSDFTNDDLVKQTTLTEEYDLALVETVDHYTITLTPQGQTVTVWGKIDYVIDKTHLVPISQQFYDDNNVMVRQLKFTDLRDYSGRLLPSRLEMIPLNKPGHKTLVIYESLDFEPVDVSDSDFTLRNLQSRF</sequence>
<dbReference type="Proteomes" id="UP000754644">
    <property type="component" value="Unassembled WGS sequence"/>
</dbReference>
<feature type="signal peptide" evidence="5">
    <location>
        <begin position="1"/>
        <end position="22"/>
    </location>
</feature>
<evidence type="ECO:0000256" key="5">
    <source>
        <dbReference type="SAM" id="SignalP"/>
    </source>
</evidence>
<protein>
    <submittedName>
        <fullName evidence="7">Outer membrane lipoprotein-sorting protein</fullName>
    </submittedName>
</protein>
<evidence type="ECO:0000256" key="4">
    <source>
        <dbReference type="ARBA" id="ARBA00022927"/>
    </source>
</evidence>
<evidence type="ECO:0000256" key="3">
    <source>
        <dbReference type="ARBA" id="ARBA00022729"/>
    </source>
</evidence>
<reference evidence="7" key="1">
    <citation type="submission" date="2020-05" db="EMBL/GenBank/DDBJ databases">
        <title>Sulfur intermediates as new biogeochemical hubs in an aquatic model microbial ecosystem.</title>
        <authorList>
            <person name="Vigneron A."/>
        </authorList>
    </citation>
    <scope>NUCLEOTIDE SEQUENCE</scope>
    <source>
        <strain evidence="7">Bin.250</strain>
    </source>
</reference>
<feature type="chain" id="PRO_5037306377" evidence="5">
    <location>
        <begin position="23"/>
        <end position="255"/>
    </location>
</feature>
<proteinExistence type="predicted"/>
<name>A0A973A9M7_9GAMM</name>
<dbReference type="GO" id="GO:0015031">
    <property type="term" value="P:protein transport"/>
    <property type="evidence" value="ECO:0007669"/>
    <property type="project" value="UniProtKB-KW"/>
</dbReference>
<keyword evidence="4" id="KW-0653">Protein transport</keyword>
<evidence type="ECO:0000313" key="8">
    <source>
        <dbReference type="Proteomes" id="UP000754644"/>
    </source>
</evidence>
<keyword evidence="7" id="KW-0449">Lipoprotein</keyword>
<dbReference type="EMBL" id="JABMOJ010000508">
    <property type="protein sequence ID" value="NQV66375.1"/>
    <property type="molecule type" value="Genomic_DNA"/>
</dbReference>
<comment type="subunit">
    <text evidence="1">Monomer.</text>
</comment>
<evidence type="ECO:0000256" key="1">
    <source>
        <dbReference type="ARBA" id="ARBA00011245"/>
    </source>
</evidence>
<keyword evidence="2" id="KW-0813">Transport</keyword>
<dbReference type="InterPro" id="IPR033399">
    <property type="entry name" value="TP_0789-like"/>
</dbReference>
<dbReference type="InterPro" id="IPR029046">
    <property type="entry name" value="LolA/LolB/LppX"/>
</dbReference>
<dbReference type="SUPFAM" id="SSF89392">
    <property type="entry name" value="Prokaryotic lipoproteins and lipoprotein localization factors"/>
    <property type="match status" value="1"/>
</dbReference>
<gene>
    <name evidence="7" type="ORF">HQ497_13520</name>
</gene>
<feature type="domain" description="Uncharacterized protein TP-0789" evidence="6">
    <location>
        <begin position="76"/>
        <end position="252"/>
    </location>
</feature>
<comment type="caution">
    <text evidence="7">The sequence shown here is derived from an EMBL/GenBank/DDBJ whole genome shotgun (WGS) entry which is preliminary data.</text>
</comment>
<evidence type="ECO:0000256" key="2">
    <source>
        <dbReference type="ARBA" id="ARBA00022448"/>
    </source>
</evidence>
<dbReference type="Gene3D" id="2.50.20.10">
    <property type="entry name" value="Lipoprotein localisation LolA/LolB/LppX"/>
    <property type="match status" value="1"/>
</dbReference>